<dbReference type="HAMAP" id="MF_03027">
    <property type="entry name" value="BOP1"/>
    <property type="match status" value="1"/>
</dbReference>
<dbReference type="PROSITE" id="PS50294">
    <property type="entry name" value="WD_REPEATS_REGION"/>
    <property type="match status" value="1"/>
</dbReference>
<feature type="compositionally biased region" description="Low complexity" evidence="12">
    <location>
        <begin position="262"/>
        <end position="277"/>
    </location>
</feature>
<dbReference type="GO" id="GO:0000463">
    <property type="term" value="P:maturation of LSU-rRNA from tricistronic rRNA transcript (SSU-rRNA, 5.8S rRNA, LSU-rRNA)"/>
    <property type="evidence" value="ECO:0007669"/>
    <property type="project" value="UniProtKB-UniRule"/>
</dbReference>
<dbReference type="Pfam" id="PF08145">
    <property type="entry name" value="BOP1NT"/>
    <property type="match status" value="1"/>
</dbReference>
<dbReference type="HAMAP" id="MF_00736">
    <property type="entry name" value="Ribosomal_uL11"/>
    <property type="match status" value="1"/>
</dbReference>
<dbReference type="SUPFAM" id="SSF50978">
    <property type="entry name" value="WD40 repeat-like"/>
    <property type="match status" value="1"/>
</dbReference>
<feature type="compositionally biased region" description="Acidic residues" evidence="12">
    <location>
        <begin position="215"/>
        <end position="233"/>
    </location>
</feature>
<feature type="region of interest" description="Disordered" evidence="12">
    <location>
        <begin position="210"/>
        <end position="278"/>
    </location>
</feature>
<dbReference type="GO" id="GO:0005654">
    <property type="term" value="C:nucleoplasm"/>
    <property type="evidence" value="ECO:0007669"/>
    <property type="project" value="UniProtKB-SubCell"/>
</dbReference>
<feature type="compositionally biased region" description="Basic and acidic residues" evidence="12">
    <location>
        <begin position="314"/>
        <end position="326"/>
    </location>
</feature>
<sequence length="955" mass="106540">MVDYSRDTTADALASATAWFAPLPPAFFVILVEANVSPGLTICARIVMSKGAQTVATTLRCLIPAQKAAPTPPVGPLLGARGVKSMDFCKEFNAKTGHLIAGVPTPTQITINPDRTFSFTIRSPPTTHLLKKVAGDIEKGTGQPGHETIATISVKHIYEVARIKSMDKDLEAKGLENVARSVISTAKNMGIEVVDQQNVTNDFKSKLEINTPAEEISEDDQSLVESDGDEPAEFPEINADSEASDDDDADSLDDYDSDDDTSLASFSSVPSTSSNVSDFIEKATKKPDETDYYAQPAKQKLGFEATARTIKSDATGEDRTVYREIDPGYGSDSSTEDNQNATGDVPAEWYEDMPHIGYDINGKKILKPATKDELERFLEHTEGEADTVPSKNMQQDVKLTQDELRLIRRLEQGQLPDDAFDPYADQVEFFTGKGKEMIMPISGAPEPKRRFLPSKWEHEKIMKIARAIRAGRIVPNKPKPQPKPSFYAIWSNTDEHTPHVMEAPAPQEAPPKTIESFNPPPEYLFNDQERKEWEETEEQDRKLKFMPQKYSNLRLVPAYANLLKERFERCLDLYLAPRVRRTKLNIDPESLVPKLPSPRELKPFPIYNAISYTHNSRVRSISVDPTGTWLASAADDGYVRVWELSVGRCAYSWDIGEGEPVHSLEWCPDKEVSLLVATSEKQVAVLSPLAIVTPTIAKNSSKRADFAFANPQAGTTKIPEIKYTRPNESQREKGILIKIEVPGTPKQTVWHRKGDYFATVASDAGSKSVLIHQLSKHQSQAPFKRSKGSVQKVQFHPTRPQFFLVTQRYVKLYDLVQQTLLKTLLPGLRWLSSIDVHPSGDNLIIGSYDRKVCWFDLDLGDKPYKTIRYHNRAVRAVKYHPTLPLFASSSDDGSVQVFHGRVYDDLSTNALIVPLKVLKYHTLSSGLGVLDLHWHPTQPFLFSAGADGVVNFYSH</sequence>
<evidence type="ECO:0000313" key="14">
    <source>
        <dbReference type="EMBL" id="TIC66055.1"/>
    </source>
</evidence>
<evidence type="ECO:0000256" key="6">
    <source>
        <dbReference type="ARBA" id="ARBA00022980"/>
    </source>
</evidence>
<protein>
    <recommendedName>
        <fullName evidence="9">Ribosome biogenesis protein ERB1</fullName>
    </recommendedName>
    <alternativeName>
        <fullName evidence="9">Eukaryotic ribosome biogenesis protein 1</fullName>
    </alternativeName>
</protein>
<dbReference type="GO" id="GO:0070545">
    <property type="term" value="C:PeBoW complex"/>
    <property type="evidence" value="ECO:0007669"/>
    <property type="project" value="TreeGrafter"/>
</dbReference>
<feature type="repeat" description="WD" evidence="10">
    <location>
        <begin position="867"/>
        <end position="898"/>
    </location>
</feature>
<dbReference type="GO" id="GO:0005840">
    <property type="term" value="C:ribosome"/>
    <property type="evidence" value="ECO:0007669"/>
    <property type="project" value="UniProtKB-KW"/>
</dbReference>
<keyword evidence="3 9" id="KW-0698">rRNA processing</keyword>
<accession>A0AB38MVJ5</accession>
<dbReference type="InterPro" id="IPR036322">
    <property type="entry name" value="WD40_repeat_dom_sf"/>
</dbReference>
<dbReference type="CDD" id="cd00349">
    <property type="entry name" value="Ribosomal_L11"/>
    <property type="match status" value="1"/>
</dbReference>
<dbReference type="PANTHER" id="PTHR17605">
    <property type="entry name" value="RIBOSOME BIOGENESIS PROTEIN BOP1 BLOCK OF PROLIFERATION 1 PROTEIN"/>
    <property type="match status" value="1"/>
</dbReference>
<evidence type="ECO:0000256" key="9">
    <source>
        <dbReference type="HAMAP-Rule" id="MF_03027"/>
    </source>
</evidence>
<dbReference type="Gene3D" id="3.30.1550.10">
    <property type="entry name" value="Ribosomal protein L11/L12, N-terminal domain"/>
    <property type="match status" value="1"/>
</dbReference>
<dbReference type="Gene3D" id="2.130.10.10">
    <property type="entry name" value="YVTN repeat-like/Quinoprotein amine dehydrogenase"/>
    <property type="match status" value="1"/>
</dbReference>
<dbReference type="GO" id="GO:0030687">
    <property type="term" value="C:preribosome, large subunit precursor"/>
    <property type="evidence" value="ECO:0007669"/>
    <property type="project" value="UniProtKB-UniRule"/>
</dbReference>
<proteinExistence type="inferred from homology"/>
<keyword evidence="6 11" id="KW-0689">Ribosomal protein</keyword>
<evidence type="ECO:0000256" key="1">
    <source>
        <dbReference type="ARBA" id="ARBA00010537"/>
    </source>
</evidence>
<evidence type="ECO:0000256" key="7">
    <source>
        <dbReference type="ARBA" id="ARBA00023242"/>
    </source>
</evidence>
<feature type="compositionally biased region" description="Acidic residues" evidence="12">
    <location>
        <begin position="242"/>
        <end position="261"/>
    </location>
</feature>
<dbReference type="InterPro" id="IPR036796">
    <property type="entry name" value="Ribosomal_uL11_N_sf"/>
</dbReference>
<feature type="compositionally biased region" description="Polar residues" evidence="12">
    <location>
        <begin position="331"/>
        <end position="342"/>
    </location>
</feature>
<keyword evidence="2 9" id="KW-0690">Ribosome biogenesis</keyword>
<organism evidence="14 15">
    <name type="scientific">Wallemia mellicola</name>
    <dbReference type="NCBI Taxonomy" id="1708541"/>
    <lineage>
        <taxon>Eukaryota</taxon>
        <taxon>Fungi</taxon>
        <taxon>Dikarya</taxon>
        <taxon>Basidiomycota</taxon>
        <taxon>Wallemiomycotina</taxon>
        <taxon>Wallemiomycetes</taxon>
        <taxon>Wallemiales</taxon>
        <taxon>Wallemiaceae</taxon>
        <taxon>Wallemia</taxon>
    </lineage>
</organism>
<feature type="repeat" description="WD" evidence="10">
    <location>
        <begin position="611"/>
        <end position="652"/>
    </location>
</feature>
<comment type="function">
    <text evidence="9">Component of the NOP7 complex, which is required for maturation of the 25S and 5.8S ribosomal RNAs and formation of the 60S ribosome.</text>
</comment>
<dbReference type="InterPro" id="IPR012953">
    <property type="entry name" value="BOP1_N_dom"/>
</dbReference>
<keyword evidence="8 11" id="KW-0687">Ribonucleoprotein</keyword>
<evidence type="ECO:0000256" key="8">
    <source>
        <dbReference type="ARBA" id="ARBA00023274"/>
    </source>
</evidence>
<dbReference type="InterPro" id="IPR006519">
    <property type="entry name" value="Ribosomal_uL11_bac-typ"/>
</dbReference>
<dbReference type="AlphaFoldDB" id="A0AB38MVJ5"/>
<keyword evidence="4 10" id="KW-0853">WD repeat</keyword>
<dbReference type="Gene3D" id="1.10.10.250">
    <property type="entry name" value="Ribosomal protein L11, C-terminal domain"/>
    <property type="match status" value="1"/>
</dbReference>
<dbReference type="Proteomes" id="UP000309601">
    <property type="component" value="Unassembled WGS sequence"/>
</dbReference>
<dbReference type="InterPro" id="IPR001680">
    <property type="entry name" value="WD40_rpt"/>
</dbReference>
<keyword evidence="7 9" id="KW-0539">Nucleus</keyword>
<dbReference type="GO" id="GO:0006412">
    <property type="term" value="P:translation"/>
    <property type="evidence" value="ECO:0007669"/>
    <property type="project" value="InterPro"/>
</dbReference>
<evidence type="ECO:0000259" key="13">
    <source>
        <dbReference type="SMART" id="SM01035"/>
    </source>
</evidence>
<comment type="similarity">
    <text evidence="9">Belongs to the WD repeat BOP1/ERB1 family.</text>
</comment>
<evidence type="ECO:0000256" key="2">
    <source>
        <dbReference type="ARBA" id="ARBA00022517"/>
    </source>
</evidence>
<comment type="subcellular location">
    <subcellularLocation>
        <location evidence="9">Nucleus</location>
        <location evidence="9">Nucleolus</location>
    </subcellularLocation>
    <subcellularLocation>
        <location evidence="9">Nucleus</location>
        <location evidence="9">Nucleoplasm</location>
    </subcellularLocation>
</comment>
<dbReference type="PROSITE" id="PS50082">
    <property type="entry name" value="WD_REPEATS_2"/>
    <property type="match status" value="2"/>
</dbReference>
<evidence type="ECO:0000256" key="10">
    <source>
        <dbReference type="PROSITE-ProRule" id="PRU00221"/>
    </source>
</evidence>
<evidence type="ECO:0000313" key="15">
    <source>
        <dbReference type="Proteomes" id="UP000309601"/>
    </source>
</evidence>
<comment type="similarity">
    <text evidence="1 11">Belongs to the universal ribosomal protein uL11 family.</text>
</comment>
<dbReference type="InterPro" id="IPR019775">
    <property type="entry name" value="WD40_repeat_CS"/>
</dbReference>
<evidence type="ECO:0000256" key="3">
    <source>
        <dbReference type="ARBA" id="ARBA00022552"/>
    </source>
</evidence>
<dbReference type="Pfam" id="PF03946">
    <property type="entry name" value="Ribosomal_L11_N"/>
    <property type="match status" value="1"/>
</dbReference>
<dbReference type="SMART" id="SM01035">
    <property type="entry name" value="BOP1NT"/>
    <property type="match status" value="1"/>
</dbReference>
<dbReference type="SUPFAM" id="SSF46906">
    <property type="entry name" value="Ribosomal protein L11, C-terminal domain"/>
    <property type="match status" value="1"/>
</dbReference>
<dbReference type="GO" id="GO:0043021">
    <property type="term" value="F:ribonucleoprotein complex binding"/>
    <property type="evidence" value="ECO:0007669"/>
    <property type="project" value="UniProtKB-UniRule"/>
</dbReference>
<comment type="subunit">
    <text evidence="9">Component of the NOP7 complex, composed of ERB1, NOP7 and YTM1. Within the NOP7 complex ERB1 appears to interact directly with NOP7 and YTM1. The NOP7 complex also associates with the 66S pre-ribosome.</text>
</comment>
<dbReference type="SUPFAM" id="SSF54747">
    <property type="entry name" value="Ribosomal L11/L12e N-terminal domain"/>
    <property type="match status" value="1"/>
</dbReference>
<dbReference type="InterPro" id="IPR020783">
    <property type="entry name" value="Ribosomal_uL11_C"/>
</dbReference>
<dbReference type="NCBIfam" id="TIGR01632">
    <property type="entry name" value="L11_bact"/>
    <property type="match status" value="1"/>
</dbReference>
<dbReference type="SMART" id="SM00649">
    <property type="entry name" value="RL11"/>
    <property type="match status" value="1"/>
</dbReference>
<gene>
    <name evidence="9" type="primary">ERB1</name>
    <name evidence="14" type="ORF">E3Q02_01974</name>
</gene>
<dbReference type="InterPro" id="IPR015943">
    <property type="entry name" value="WD40/YVTN_repeat-like_dom_sf"/>
</dbReference>
<dbReference type="InterPro" id="IPR036769">
    <property type="entry name" value="Ribosomal_uL11_C_sf"/>
</dbReference>
<evidence type="ECO:0000256" key="12">
    <source>
        <dbReference type="SAM" id="MobiDB-lite"/>
    </source>
</evidence>
<dbReference type="FunFam" id="1.10.10.250:FF:000003">
    <property type="entry name" value="Mitochondrial ribosomal protein L11"/>
    <property type="match status" value="1"/>
</dbReference>
<dbReference type="GO" id="GO:0000466">
    <property type="term" value="P:maturation of 5.8S rRNA from tricistronic rRNA transcript (SSU-rRNA, 5.8S rRNA, LSU-rRNA)"/>
    <property type="evidence" value="ECO:0007669"/>
    <property type="project" value="UniProtKB-UniRule"/>
</dbReference>
<dbReference type="InterPro" id="IPR028598">
    <property type="entry name" value="BOP1/Erb1"/>
</dbReference>
<dbReference type="InterPro" id="IPR000911">
    <property type="entry name" value="Ribosomal_uL11"/>
</dbReference>
<dbReference type="Pfam" id="PF00400">
    <property type="entry name" value="WD40"/>
    <property type="match status" value="4"/>
</dbReference>
<comment type="caution">
    <text evidence="14">The sequence shown here is derived from an EMBL/GenBank/DDBJ whole genome shotgun (WGS) entry which is preliminary data.</text>
</comment>
<dbReference type="InterPro" id="IPR020784">
    <property type="entry name" value="Ribosomal_uL11_N"/>
</dbReference>
<feature type="domain" description="BOP1 N-terminal" evidence="13">
    <location>
        <begin position="350"/>
        <end position="605"/>
    </location>
</feature>
<dbReference type="Pfam" id="PF00298">
    <property type="entry name" value="Ribosomal_L11"/>
    <property type="match status" value="1"/>
</dbReference>
<evidence type="ECO:0000256" key="5">
    <source>
        <dbReference type="ARBA" id="ARBA00022737"/>
    </source>
</evidence>
<feature type="region of interest" description="Disordered" evidence="12">
    <location>
        <begin position="314"/>
        <end position="343"/>
    </location>
</feature>
<dbReference type="FunFam" id="2.130.10.10:FF:000576">
    <property type="entry name" value="Ribosome biogenesis protein ERB1"/>
    <property type="match status" value="1"/>
</dbReference>
<keyword evidence="5" id="KW-0677">Repeat</keyword>
<dbReference type="PANTHER" id="PTHR17605:SF0">
    <property type="entry name" value="RIBOSOME BIOGENESIS PROTEIN BOP1"/>
    <property type="match status" value="1"/>
</dbReference>
<reference evidence="14 15" key="1">
    <citation type="submission" date="2019-03" db="EMBL/GenBank/DDBJ databases">
        <title>Sequencing 25 genomes of Wallemia mellicola.</title>
        <authorList>
            <person name="Gostincar C."/>
        </authorList>
    </citation>
    <scope>NUCLEOTIDE SEQUENCE [LARGE SCALE GENOMIC DNA]</scope>
    <source>
        <strain evidence="14 15">EXF-1274</strain>
    </source>
</reference>
<evidence type="ECO:0000256" key="4">
    <source>
        <dbReference type="ARBA" id="ARBA00022574"/>
    </source>
</evidence>
<dbReference type="PROSITE" id="PS00678">
    <property type="entry name" value="WD_REPEATS_1"/>
    <property type="match status" value="1"/>
</dbReference>
<evidence type="ECO:0000256" key="11">
    <source>
        <dbReference type="RuleBase" id="RU003978"/>
    </source>
</evidence>
<name>A0AB38MVJ5_9BASI</name>
<dbReference type="SMART" id="SM00320">
    <property type="entry name" value="WD40"/>
    <property type="match status" value="6"/>
</dbReference>
<dbReference type="GO" id="GO:0003735">
    <property type="term" value="F:structural constituent of ribosome"/>
    <property type="evidence" value="ECO:0007669"/>
    <property type="project" value="InterPro"/>
</dbReference>
<dbReference type="EMBL" id="SPRW01000018">
    <property type="protein sequence ID" value="TIC66055.1"/>
    <property type="molecule type" value="Genomic_DNA"/>
</dbReference>